<dbReference type="RefSeq" id="WP_092094895.1">
    <property type="nucleotide sequence ID" value="NZ_FNAR01000003.1"/>
</dbReference>
<dbReference type="Pfam" id="PF00557">
    <property type="entry name" value="Peptidase_M24"/>
    <property type="match status" value="1"/>
</dbReference>
<evidence type="ECO:0000259" key="2">
    <source>
        <dbReference type="Pfam" id="PF01321"/>
    </source>
</evidence>
<name>A0A1G7A6L6_9BACL</name>
<proteinExistence type="predicted"/>
<dbReference type="InterPro" id="IPR000587">
    <property type="entry name" value="Creatinase_N"/>
</dbReference>
<dbReference type="GO" id="GO:0004177">
    <property type="term" value="F:aminopeptidase activity"/>
    <property type="evidence" value="ECO:0007669"/>
    <property type="project" value="UniProtKB-KW"/>
</dbReference>
<dbReference type="Gene3D" id="3.90.230.10">
    <property type="entry name" value="Creatinase/methionine aminopeptidase superfamily"/>
    <property type="match status" value="1"/>
</dbReference>
<dbReference type="Proteomes" id="UP000198823">
    <property type="component" value="Unassembled WGS sequence"/>
</dbReference>
<dbReference type="Pfam" id="PF01321">
    <property type="entry name" value="Creatinase_N"/>
    <property type="match status" value="1"/>
</dbReference>
<dbReference type="PANTHER" id="PTHR46112">
    <property type="entry name" value="AMINOPEPTIDASE"/>
    <property type="match status" value="1"/>
</dbReference>
<dbReference type="InterPro" id="IPR000994">
    <property type="entry name" value="Pept_M24"/>
</dbReference>
<dbReference type="PANTHER" id="PTHR46112:SF3">
    <property type="entry name" value="AMINOPEPTIDASE YPDF"/>
    <property type="match status" value="1"/>
</dbReference>
<evidence type="ECO:0000313" key="4">
    <source>
        <dbReference type="Proteomes" id="UP000198823"/>
    </source>
</evidence>
<dbReference type="AlphaFoldDB" id="A0A1G7A6L6"/>
<sequence>MKTIETIREQLKKQGLDGLVINGEWNRRYVTGFTGSHGLVLITQETAEMIVDYRYHEQAAQQTGLPVVLHAEHTGHKQKIFDEAAREITRLGLKRVGFEQQHLSYGNYERLKGGVTAELVPTFDFVENIRMIKGPDELEKMRMASKITDDAYIHILDYIRPGQKEREVADELVRFIESRGGHAVGFYPIVASGARSSLPHGRASEKVIGKGEMITIDFGANYDGYWADISRTVAIGEPNEQMREIQEVVCRSFMDCFHGIRPGMKDSDVDALMRKALIESGYHDRSGTGTGHGIGLEVHEKPLFSTDTEKTLEPGMVITIEPGIYLPGVGGARVEDVLLVTEAGCETLTPSTKELVIIEGVEA</sequence>
<reference evidence="3 4" key="1">
    <citation type="submission" date="2016-10" db="EMBL/GenBank/DDBJ databases">
        <authorList>
            <person name="de Groot N.N."/>
        </authorList>
    </citation>
    <scope>NUCLEOTIDE SEQUENCE [LARGE SCALE GENOMIC DNA]</scope>
    <source>
        <strain evidence="3 4">CGMCC 1.6762</strain>
    </source>
</reference>
<dbReference type="InterPro" id="IPR001714">
    <property type="entry name" value="Pept_M24_MAP"/>
</dbReference>
<dbReference type="InterPro" id="IPR029149">
    <property type="entry name" value="Creatin/AminoP/Spt16_N"/>
</dbReference>
<dbReference type="OrthoDB" id="9806388at2"/>
<dbReference type="GO" id="GO:0008235">
    <property type="term" value="F:metalloexopeptidase activity"/>
    <property type="evidence" value="ECO:0007669"/>
    <property type="project" value="UniProtKB-ARBA"/>
</dbReference>
<protein>
    <submittedName>
        <fullName evidence="3">Xaa-Pro aminopeptidase</fullName>
    </submittedName>
</protein>
<keyword evidence="3" id="KW-0378">Hydrolase</keyword>
<evidence type="ECO:0000313" key="3">
    <source>
        <dbReference type="EMBL" id="SDE09695.1"/>
    </source>
</evidence>
<feature type="domain" description="Creatinase N-terminal" evidence="2">
    <location>
        <begin position="4"/>
        <end position="132"/>
    </location>
</feature>
<feature type="domain" description="Peptidase M24" evidence="1">
    <location>
        <begin position="139"/>
        <end position="342"/>
    </location>
</feature>
<keyword evidence="3" id="KW-0031">Aminopeptidase</keyword>
<dbReference type="InterPro" id="IPR036005">
    <property type="entry name" value="Creatinase/aminopeptidase-like"/>
</dbReference>
<dbReference type="InterPro" id="IPR050659">
    <property type="entry name" value="Peptidase_M24B"/>
</dbReference>
<gene>
    <name evidence="3" type="ORF">SAMN04488126_103187</name>
</gene>
<accession>A0A1G7A6L6</accession>
<dbReference type="EMBL" id="FNAR01000003">
    <property type="protein sequence ID" value="SDE09695.1"/>
    <property type="molecule type" value="Genomic_DNA"/>
</dbReference>
<dbReference type="STRING" id="426756.SAMN04488126_103187"/>
<evidence type="ECO:0000259" key="1">
    <source>
        <dbReference type="Pfam" id="PF00557"/>
    </source>
</evidence>
<dbReference type="PRINTS" id="PR00599">
    <property type="entry name" value="MAPEPTIDASE"/>
</dbReference>
<dbReference type="SUPFAM" id="SSF53092">
    <property type="entry name" value="Creatinase/prolidase N-terminal domain"/>
    <property type="match status" value="1"/>
</dbReference>
<keyword evidence="3" id="KW-0645">Protease</keyword>
<dbReference type="Gene3D" id="3.40.350.10">
    <property type="entry name" value="Creatinase/prolidase N-terminal domain"/>
    <property type="match status" value="1"/>
</dbReference>
<organism evidence="3 4">
    <name type="scientific">Bhargavaea beijingensis</name>
    <dbReference type="NCBI Taxonomy" id="426756"/>
    <lineage>
        <taxon>Bacteria</taxon>
        <taxon>Bacillati</taxon>
        <taxon>Bacillota</taxon>
        <taxon>Bacilli</taxon>
        <taxon>Bacillales</taxon>
        <taxon>Caryophanaceae</taxon>
        <taxon>Bhargavaea</taxon>
    </lineage>
</organism>
<dbReference type="SUPFAM" id="SSF55920">
    <property type="entry name" value="Creatinase/aminopeptidase"/>
    <property type="match status" value="1"/>
</dbReference>